<proteinExistence type="predicted"/>
<sequence length="125" mass="15169">MVNNDEKRYWCVKCAMKHNLSSKKGQLHRKKTKQEKKEELERIFYKSLKKNYNKLVYPDGSVAIDALYRKVHDDTYLVRDQFTRHFWRLEGKKFSVISKRKGLPIYGPGIEPYTNTRLYKLQFYR</sequence>
<organism evidence="1">
    <name type="scientific">marine sediment metagenome</name>
    <dbReference type="NCBI Taxonomy" id="412755"/>
    <lineage>
        <taxon>unclassified sequences</taxon>
        <taxon>metagenomes</taxon>
        <taxon>ecological metagenomes</taxon>
    </lineage>
</organism>
<name>A0A0F9BNP5_9ZZZZ</name>
<comment type="caution">
    <text evidence="1">The sequence shown here is derived from an EMBL/GenBank/DDBJ whole genome shotgun (WGS) entry which is preliminary data.</text>
</comment>
<dbReference type="EMBL" id="LAZR01048315">
    <property type="protein sequence ID" value="KKK92214.1"/>
    <property type="molecule type" value="Genomic_DNA"/>
</dbReference>
<accession>A0A0F9BNP5</accession>
<evidence type="ECO:0000313" key="1">
    <source>
        <dbReference type="EMBL" id="KKK92214.1"/>
    </source>
</evidence>
<dbReference type="AlphaFoldDB" id="A0A0F9BNP5"/>
<protein>
    <submittedName>
        <fullName evidence="1">Uncharacterized protein</fullName>
    </submittedName>
</protein>
<reference evidence="1" key="1">
    <citation type="journal article" date="2015" name="Nature">
        <title>Complex archaea that bridge the gap between prokaryotes and eukaryotes.</title>
        <authorList>
            <person name="Spang A."/>
            <person name="Saw J.H."/>
            <person name="Jorgensen S.L."/>
            <person name="Zaremba-Niedzwiedzka K."/>
            <person name="Martijn J."/>
            <person name="Lind A.E."/>
            <person name="van Eijk R."/>
            <person name="Schleper C."/>
            <person name="Guy L."/>
            <person name="Ettema T.J."/>
        </authorList>
    </citation>
    <scope>NUCLEOTIDE SEQUENCE</scope>
</reference>
<gene>
    <name evidence="1" type="ORF">LCGC14_2705190</name>
</gene>